<dbReference type="STRING" id="100884.GCA_000269565_03161"/>
<proteinExistence type="predicted"/>
<comment type="caution">
    <text evidence="1">The sequence shown here is derived from an EMBL/GenBank/DDBJ whole genome shotgun (WGS) entry which is preliminary data.</text>
</comment>
<name>E7G980_9FIRM</name>
<keyword evidence="2" id="KW-1185">Reference proteome</keyword>
<dbReference type="eggNOG" id="ENOG50337P5">
    <property type="taxonomic scope" value="Bacteria"/>
</dbReference>
<reference evidence="1 2" key="1">
    <citation type="submission" date="2010-12" db="EMBL/GenBank/DDBJ databases">
        <title>The Genome Sequence of Coprobacillus sp. strain 29_1.</title>
        <authorList>
            <consortium name="The Broad Institute Genome Sequencing Platform"/>
            <person name="Earl A."/>
            <person name="Ward D."/>
            <person name="Feldgarden M."/>
            <person name="Gevers D."/>
            <person name="Daigneault M."/>
            <person name="Sibley C.D."/>
            <person name="White A."/>
            <person name="Strauss J."/>
            <person name="Allen-Vercoe E."/>
            <person name="Young S.K."/>
            <person name="Zeng Q."/>
            <person name="Gargeya S."/>
            <person name="Fitzgerald M."/>
            <person name="Haas B."/>
            <person name="Abouelleil A."/>
            <person name="Alvarado L."/>
            <person name="Arachchi H.M."/>
            <person name="Berlin A."/>
            <person name="Brown A."/>
            <person name="Chapman S.B."/>
            <person name="Chen Z."/>
            <person name="Dunbar C."/>
            <person name="Freedman E."/>
            <person name="Gearin G."/>
            <person name="Gellesch M."/>
            <person name="Goldberg J."/>
            <person name="Griggs A."/>
            <person name="Gujja S."/>
            <person name="Heilman E."/>
            <person name="Heiman D."/>
            <person name="Howarth C."/>
            <person name="Larson L."/>
            <person name="Lui A."/>
            <person name="MacDonald P.J.P."/>
            <person name="Mehta T."/>
            <person name="Montmayeur A."/>
            <person name="Murphy C."/>
            <person name="Neiman D."/>
            <person name="Pearson M."/>
            <person name="Priest M."/>
            <person name="Roberts A."/>
            <person name="Saif S."/>
            <person name="Shea T."/>
            <person name="Shenoy N."/>
            <person name="Sisk P."/>
            <person name="Stolte C."/>
            <person name="Sykes S."/>
            <person name="White J."/>
            <person name="Yandava C."/>
            <person name="Nusbaum C."/>
            <person name="Birren B."/>
        </authorList>
    </citation>
    <scope>NUCLEOTIDE SEQUENCE [LARGE SCALE GENOMIC DNA]</scope>
    <source>
        <strain evidence="1 2">29_1</strain>
    </source>
</reference>
<protein>
    <recommendedName>
        <fullName evidence="3">Prophage tail endopeptidase domain-containing protein</fullName>
    </recommendedName>
</protein>
<dbReference type="RefSeq" id="WP_008788434.1">
    <property type="nucleotide sequence ID" value="NZ_AKCB01000002.1"/>
</dbReference>
<sequence length="887" mass="99934">MITTTQAYKDKILSDHREMKMKVIFNGRQEIDGHYLKNVTIHEVSNGLDTLTIGGICSNSIKIDMFDPGNIPFEGGSLEAFIGIQLASDIEWVPMGSFFISEITRNNDYEVSLEGYDGISLLNDEYTPRIEYPAMLETVVLDITNQCGLTLKQQVFEEIMIENPMDVTCKEMLGYMASLMGMNARMNRFSELEFYWYESGQYVIPLESQYQLGFKKTNSALTISSLTSGDEENVMSVGSGYGITFANPYMTQERLESLFEKINGFTYTPATLKWRGDPSLEVCDILHVQESTKDMSQILIMEHTLSFDGGMSSTIESNGQNEKEVVMSKSPTEIKLKKFYNTLIESYKQTTEKILGHDGGYYVIDVDDNGYPNGWTIMNTPTLRDDTHLWKMSMGGFGYSQDGGKTFENFAFDLDGNFSANAINTGQLNGDEFELNLETGTILIGERDSDGQITHPVFSYDRENGLTIEAMKELKKEVNTIKNNISVSITSNFVNQQTFDEQPHHYYPDYTVQPLKLNAIVKDTLQDVMSEATITWKRKGRTDQEYVDLLEHEIAEGSLLTISQNLEESVEYKAYASVLTVDQVELHATASLTMNYSVLKDTKVNGEICSIEASATSFVEDQDNYSPGNITLIPHTLNCHFDIWSYSTDLGLSYINIESILTSEDDTHILKTNVEGITFHNETNELMISNDCVCFDYTNIVVFKLKCDVEDANDTIALTKESDIATQVNHIVSEMNQLSEQYHSIVQDLDAVNGTITSKVEDMETKYNGNIEEINKKLTTVIQTSESIEEQYQTLKEIIDENGSDLQTITTYIRKTAKGIEVGELEANVKTLMAPSYFAILFNDEEVMKLEQNLLTIERIKALSVFQLGDAIFTTKANGFDITWGGQ</sequence>
<dbReference type="EMBL" id="ADKX01000024">
    <property type="protein sequence ID" value="EFW05370.1"/>
    <property type="molecule type" value="Genomic_DNA"/>
</dbReference>
<dbReference type="Proteomes" id="UP000003157">
    <property type="component" value="Unassembled WGS sequence"/>
</dbReference>
<evidence type="ECO:0000313" key="1">
    <source>
        <dbReference type="EMBL" id="EFW05370.1"/>
    </source>
</evidence>
<dbReference type="GeneID" id="78230951"/>
<dbReference type="HOGENOM" id="CLU_325096_0_0_9"/>
<dbReference type="OrthoDB" id="1656063at2"/>
<organism evidence="1 2">
    <name type="scientific">Coprobacillus cateniformis</name>
    <dbReference type="NCBI Taxonomy" id="100884"/>
    <lineage>
        <taxon>Bacteria</taxon>
        <taxon>Bacillati</taxon>
        <taxon>Bacillota</taxon>
        <taxon>Erysipelotrichia</taxon>
        <taxon>Erysipelotrichales</taxon>
        <taxon>Coprobacillaceae</taxon>
        <taxon>Coprobacillus</taxon>
    </lineage>
</organism>
<gene>
    <name evidence="1" type="ORF">HMPREF9488_01318</name>
</gene>
<evidence type="ECO:0008006" key="3">
    <source>
        <dbReference type="Google" id="ProtNLM"/>
    </source>
</evidence>
<dbReference type="AlphaFoldDB" id="E7G980"/>
<accession>E7G980</accession>
<evidence type="ECO:0000313" key="2">
    <source>
        <dbReference type="Proteomes" id="UP000003157"/>
    </source>
</evidence>